<dbReference type="VEuPathDB" id="VectorBase:ISCI000309"/>
<gene>
    <name evidence="2" type="ORF">IscW_ISCW000309</name>
</gene>
<dbReference type="AlphaFoldDB" id="B7P379"/>
<name>B7P379_IXOSC</name>
<feature type="region of interest" description="Disordered" evidence="1">
    <location>
        <begin position="1"/>
        <end position="63"/>
    </location>
</feature>
<dbReference type="EMBL" id="ABJB011005719">
    <property type="status" value="NOT_ANNOTATED_CDS"/>
    <property type="molecule type" value="Genomic_DNA"/>
</dbReference>
<feature type="compositionally biased region" description="Basic and acidic residues" evidence="1">
    <location>
        <begin position="9"/>
        <end position="30"/>
    </location>
</feature>
<protein>
    <submittedName>
        <fullName evidence="2 3">Uncharacterized protein</fullName>
    </submittedName>
</protein>
<dbReference type="HOGENOM" id="CLU_2052169_0_0_1"/>
<reference evidence="3" key="2">
    <citation type="submission" date="2020-05" db="UniProtKB">
        <authorList>
            <consortium name="EnsemblMetazoa"/>
        </authorList>
    </citation>
    <scope>IDENTIFICATION</scope>
    <source>
        <strain evidence="3">wikel</strain>
    </source>
</reference>
<evidence type="ECO:0000256" key="1">
    <source>
        <dbReference type="SAM" id="MobiDB-lite"/>
    </source>
</evidence>
<evidence type="ECO:0000313" key="3">
    <source>
        <dbReference type="EnsemblMetazoa" id="ISCW000309-PA"/>
    </source>
</evidence>
<accession>B7P379</accession>
<feature type="compositionally biased region" description="Basic residues" evidence="1">
    <location>
        <begin position="31"/>
        <end position="44"/>
    </location>
</feature>
<sequence>MPRGRPWRRGKEEADRRLPRGQKAADERTPARKRSCCRLRKTTRRSREPPPAGPNVGNNVAQRPGRDFLAAHADDVDAGFARLLPLGCLAAAGQSLLRLVCFSFSALVLQRLELESGEGR</sequence>
<dbReference type="Proteomes" id="UP000001555">
    <property type="component" value="Unassembled WGS sequence"/>
</dbReference>
<organism>
    <name type="scientific">Ixodes scapularis</name>
    <name type="common">Black-legged tick</name>
    <name type="synonym">Deer tick</name>
    <dbReference type="NCBI Taxonomy" id="6945"/>
    <lineage>
        <taxon>Eukaryota</taxon>
        <taxon>Metazoa</taxon>
        <taxon>Ecdysozoa</taxon>
        <taxon>Arthropoda</taxon>
        <taxon>Chelicerata</taxon>
        <taxon>Arachnida</taxon>
        <taxon>Acari</taxon>
        <taxon>Parasitiformes</taxon>
        <taxon>Ixodida</taxon>
        <taxon>Ixodoidea</taxon>
        <taxon>Ixodidae</taxon>
        <taxon>Ixodinae</taxon>
        <taxon>Ixodes</taxon>
    </lineage>
</organism>
<reference evidence="2 4" key="1">
    <citation type="submission" date="2008-03" db="EMBL/GenBank/DDBJ databases">
        <title>Annotation of Ixodes scapularis.</title>
        <authorList>
            <consortium name="Ixodes scapularis Genome Project Consortium"/>
            <person name="Caler E."/>
            <person name="Hannick L.I."/>
            <person name="Bidwell S."/>
            <person name="Joardar V."/>
            <person name="Thiagarajan M."/>
            <person name="Amedeo P."/>
            <person name="Galinsky K.J."/>
            <person name="Schobel S."/>
            <person name="Inman J."/>
            <person name="Hostetler J."/>
            <person name="Miller J."/>
            <person name="Hammond M."/>
            <person name="Megy K."/>
            <person name="Lawson D."/>
            <person name="Kodira C."/>
            <person name="Sutton G."/>
            <person name="Meyer J."/>
            <person name="Hill C.A."/>
            <person name="Birren B."/>
            <person name="Nene V."/>
            <person name="Collins F."/>
            <person name="Alarcon-Chaidez F."/>
            <person name="Wikel S."/>
            <person name="Strausberg R."/>
        </authorList>
    </citation>
    <scope>NUCLEOTIDE SEQUENCE [LARGE SCALE GENOMIC DNA]</scope>
    <source>
        <strain evidence="4">Wikel</strain>
        <strain evidence="2">Wikel colony</strain>
    </source>
</reference>
<dbReference type="PaxDb" id="6945-B7P379"/>
<dbReference type="EnsemblMetazoa" id="ISCW000309-RA">
    <property type="protein sequence ID" value="ISCW000309-PA"/>
    <property type="gene ID" value="ISCW000309"/>
</dbReference>
<proteinExistence type="predicted"/>
<dbReference type="EMBL" id="DS626816">
    <property type="protein sequence ID" value="EEC01051.1"/>
    <property type="molecule type" value="Genomic_DNA"/>
</dbReference>
<keyword evidence="4" id="KW-1185">Reference proteome</keyword>
<evidence type="ECO:0000313" key="2">
    <source>
        <dbReference type="EMBL" id="EEC01051.1"/>
    </source>
</evidence>
<dbReference type="VEuPathDB" id="VectorBase:ISCW000309"/>
<evidence type="ECO:0000313" key="4">
    <source>
        <dbReference type="Proteomes" id="UP000001555"/>
    </source>
</evidence>
<dbReference type="InParanoid" id="B7P379"/>